<proteinExistence type="inferred from homology"/>
<evidence type="ECO:0000256" key="1">
    <source>
        <dbReference type="ARBA" id="ARBA00010234"/>
    </source>
</evidence>
<evidence type="ECO:0000256" key="4">
    <source>
        <dbReference type="ARBA" id="ARBA00023163"/>
    </source>
</evidence>
<dbReference type="GO" id="GO:0003677">
    <property type="term" value="F:DNA binding"/>
    <property type="evidence" value="ECO:0007669"/>
    <property type="project" value="UniProtKB-KW"/>
</dbReference>
<keyword evidence="3" id="KW-0238">DNA-binding</keyword>
<dbReference type="GO" id="GO:0060567">
    <property type="term" value="P:negative regulation of termination of DNA-templated transcription"/>
    <property type="evidence" value="ECO:0007669"/>
    <property type="project" value="InterPro"/>
</dbReference>
<dbReference type="EMBL" id="CP095362">
    <property type="protein sequence ID" value="XAG64347.1"/>
    <property type="molecule type" value="Genomic_DNA"/>
</dbReference>
<comment type="similarity">
    <text evidence="1">Belongs to the phage antitermination Q type 1 family.</text>
</comment>
<accession>A0AAU6TRU5</accession>
<dbReference type="Pfam" id="PF06530">
    <property type="entry name" value="Phage_antitermQ"/>
    <property type="match status" value="1"/>
</dbReference>
<dbReference type="InterPro" id="IPR010534">
    <property type="entry name" value="Phage_933W_GpQ"/>
</dbReference>
<evidence type="ECO:0000256" key="3">
    <source>
        <dbReference type="ARBA" id="ARBA00023125"/>
    </source>
</evidence>
<evidence type="ECO:0000313" key="5">
    <source>
        <dbReference type="EMBL" id="XAG64347.1"/>
    </source>
</evidence>
<gene>
    <name evidence="5" type="ORF">MRM81_12710</name>
</gene>
<sequence>MNISDGLSLDKEREAWLQNWLARFGAWVYSGRLVKRQSSMIAEFMATVEPRSYPDRPTCSDEDGMLIQGVVDHLYHLDREAFKMLLARYVFCASDRAIARQHHKACAPRVMVRRNGMLRSRKPSLSTCRREVDEILKAAEYLLYQPLVDAFKNREKEKIMKRNNKNVLTSLNQ</sequence>
<organism evidence="5">
    <name type="scientific">bacterium 19GA11TI05</name>
    <dbReference type="NCBI Taxonomy" id="2920688"/>
    <lineage>
        <taxon>Bacteria</taxon>
    </lineage>
</organism>
<keyword evidence="2" id="KW-0805">Transcription regulation</keyword>
<protein>
    <submittedName>
        <fullName evidence="5">DUF1133 family protein</fullName>
    </submittedName>
</protein>
<evidence type="ECO:0000256" key="2">
    <source>
        <dbReference type="ARBA" id="ARBA00023015"/>
    </source>
</evidence>
<dbReference type="AlphaFoldDB" id="A0AAU6TRU5"/>
<name>A0AAU6TRU5_UNCXX</name>
<keyword evidence="4" id="KW-0804">Transcription</keyword>
<reference evidence="5" key="1">
    <citation type="submission" date="2022-03" db="EMBL/GenBank/DDBJ databases">
        <title>Sea Food Isolates.</title>
        <authorList>
            <person name="Li c."/>
        </authorList>
    </citation>
    <scope>NUCLEOTIDE SEQUENCE</scope>
    <source>
        <strain evidence="5">19GA11TI05</strain>
    </source>
</reference>